<evidence type="ECO:0000313" key="3">
    <source>
        <dbReference type="Proteomes" id="UP000203826"/>
    </source>
</evidence>
<proteinExistence type="predicted"/>
<keyword evidence="1" id="KW-0812">Transmembrane</keyword>
<dbReference type="EMBL" id="KT820662">
    <property type="protein sequence ID" value="ALH23258.1"/>
    <property type="molecule type" value="Genomic_DNA"/>
</dbReference>
<dbReference type="Gene3D" id="3.30.2010.10">
    <property type="entry name" value="Metalloproteases ('zincins'), catalytic domain"/>
    <property type="match status" value="1"/>
</dbReference>
<feature type="transmembrane region" description="Helical" evidence="1">
    <location>
        <begin position="7"/>
        <end position="24"/>
    </location>
</feature>
<reference evidence="2 3" key="1">
    <citation type="journal article" date="2015" name="Genome Announc.">
        <title>The 474-Kilobase-Pair Complete Genome Sequence of CeV-01B, a Virus Infecting Haptolina (Chrysochromulina) ericina (Prymnesiophyceae).</title>
        <authorList>
            <person name="Gallot-Lavallee L."/>
            <person name="Pagarete A."/>
            <person name="Legendre M."/>
            <person name="Santini S."/>
            <person name="Sandaa R.A."/>
            <person name="Himmelbauer H."/>
            <person name="Ogata H."/>
            <person name="Bratbak G."/>
            <person name="Claverie J.M."/>
        </authorList>
    </citation>
    <scope>NUCLEOTIDE SEQUENCE [LARGE SCALE GENOMIC DNA]</scope>
    <source>
        <strain evidence="2">CeV-01B</strain>
    </source>
</reference>
<evidence type="ECO:0000313" key="2">
    <source>
        <dbReference type="EMBL" id="ALH23258.1"/>
    </source>
</evidence>
<dbReference type="Proteomes" id="UP000203826">
    <property type="component" value="Segment"/>
</dbReference>
<protein>
    <recommendedName>
        <fullName evidence="4">WLM domain-containing protein</fullName>
    </recommendedName>
</protein>
<accession>A0A0N9R3Q9</accession>
<keyword evidence="3" id="KW-1185">Reference proteome</keyword>
<dbReference type="KEGG" id="vg:26049219"/>
<dbReference type="OrthoDB" id="17235at10239"/>
<sequence>MKFNFDGLSIILLILIIIVSYRMYKNSDTFQLKCIVSDVDGRKYCVREREKVDAAADRLAEVNRKLVKLVNYCNKNNPDDERCIRLQKKFNPKKLVETLPTSEYTAYSENKGEKLAFCLDKKKNSTNNLIDINTLTYVAIHELAHICTISIGHTPEFWENFKFLLVQAKAAGLYNPVDYKNKPGEYCGMPITDNPYYDK</sequence>
<evidence type="ECO:0000256" key="1">
    <source>
        <dbReference type="SAM" id="Phobius"/>
    </source>
</evidence>
<evidence type="ECO:0008006" key="4">
    <source>
        <dbReference type="Google" id="ProtNLM"/>
    </source>
</evidence>
<keyword evidence="1" id="KW-1133">Transmembrane helix</keyword>
<keyword evidence="1" id="KW-0472">Membrane</keyword>
<gene>
    <name evidence="2" type="ORF">ceV_352</name>
</gene>
<name>A0A0N9R3Q9_9VIRU</name>
<organism evidence="2 3">
    <name type="scientific">Chrysochromulina ericina virus CeV-01B</name>
    <dbReference type="NCBI Taxonomy" id="3070830"/>
    <lineage>
        <taxon>Viruses</taxon>
        <taxon>Varidnaviria</taxon>
        <taxon>Bamfordvirae</taxon>
        <taxon>Nucleocytoviricota</taxon>
        <taxon>Megaviricetes</taxon>
        <taxon>Imitervirales</taxon>
        <taxon>Mesomimiviridae</taxon>
        <taxon>Tethysvirus</taxon>
        <taxon>Tethysvirus raunefjordenense</taxon>
    </lineage>
</organism>